<gene>
    <name evidence="5" type="ORF">FMM05_17495</name>
</gene>
<dbReference type="PANTHER" id="PTHR13504">
    <property type="entry name" value="FIDO DOMAIN-CONTAINING PROTEIN DDB_G0283145"/>
    <property type="match status" value="1"/>
</dbReference>
<evidence type="ECO:0000313" key="5">
    <source>
        <dbReference type="EMBL" id="TRW22300.1"/>
    </source>
</evidence>
<dbReference type="EMBL" id="VJVZ01000013">
    <property type="protein sequence ID" value="TRW22300.1"/>
    <property type="molecule type" value="Genomic_DNA"/>
</dbReference>
<feature type="domain" description="Fido" evidence="4">
    <location>
        <begin position="103"/>
        <end position="257"/>
    </location>
</feature>
<dbReference type="OrthoDB" id="9814400at2"/>
<organism evidence="5 6">
    <name type="scientific">Flavobacterium zepuense</name>
    <dbReference type="NCBI Taxonomy" id="2593302"/>
    <lineage>
        <taxon>Bacteria</taxon>
        <taxon>Pseudomonadati</taxon>
        <taxon>Bacteroidota</taxon>
        <taxon>Flavobacteriia</taxon>
        <taxon>Flavobacteriales</taxon>
        <taxon>Flavobacteriaceae</taxon>
        <taxon>Flavobacterium</taxon>
    </lineage>
</organism>
<dbReference type="AlphaFoldDB" id="A0A552UVV8"/>
<feature type="active site" evidence="1">
    <location>
        <position position="196"/>
    </location>
</feature>
<keyword evidence="2" id="KW-0547">Nucleotide-binding</keyword>
<keyword evidence="2" id="KW-0067">ATP-binding</keyword>
<comment type="caution">
    <text evidence="5">The sequence shown here is derived from an EMBL/GenBank/DDBJ whole genome shotgun (WGS) entry which is preliminary data.</text>
</comment>
<dbReference type="Gene3D" id="1.10.3290.10">
    <property type="entry name" value="Fido-like domain"/>
    <property type="match status" value="1"/>
</dbReference>
<dbReference type="InterPro" id="IPR003812">
    <property type="entry name" value="Fido"/>
</dbReference>
<evidence type="ECO:0000256" key="2">
    <source>
        <dbReference type="PIRSR" id="PIRSR640198-2"/>
    </source>
</evidence>
<protein>
    <submittedName>
        <fullName evidence="5">Fic family protein</fullName>
    </submittedName>
</protein>
<proteinExistence type="predicted"/>
<feature type="binding site" evidence="2">
    <location>
        <begin position="200"/>
        <end position="207"/>
    </location>
    <ligand>
        <name>ATP</name>
        <dbReference type="ChEBI" id="CHEBI:30616"/>
    </ligand>
</feature>
<keyword evidence="6" id="KW-1185">Reference proteome</keyword>
<dbReference type="InterPro" id="IPR040198">
    <property type="entry name" value="Fido_containing"/>
</dbReference>
<reference evidence="5 6" key="1">
    <citation type="submission" date="2019-07" db="EMBL/GenBank/DDBJ databases">
        <title>Flavobacterium sp. nov., isolated from glacier ice.</title>
        <authorList>
            <person name="Liu Q."/>
            <person name="Xin Y.-H."/>
        </authorList>
    </citation>
    <scope>NUCLEOTIDE SEQUENCE [LARGE SCALE GENOMIC DNA]</scope>
    <source>
        <strain evidence="5 6">ZT4R6</strain>
    </source>
</reference>
<dbReference type="SUPFAM" id="SSF140931">
    <property type="entry name" value="Fic-like"/>
    <property type="match status" value="1"/>
</dbReference>
<dbReference type="Proteomes" id="UP000320643">
    <property type="component" value="Unassembled WGS sequence"/>
</dbReference>
<evidence type="ECO:0000259" key="4">
    <source>
        <dbReference type="PROSITE" id="PS51459"/>
    </source>
</evidence>
<dbReference type="Pfam" id="PF02661">
    <property type="entry name" value="Fic"/>
    <property type="match status" value="1"/>
</dbReference>
<sequence length="460" mass="53563">MQYLNKMGYTDIKYNIDILKLEIDAHGQLGKSQQEKINNKLRLEWNYNSNSMEGNTLTLRETSSVMAGSINVQQKPYKDVAEIRGHDAVVSEILSLGRGPIELTEQRIKQIHKRIVHEEDEFGRKQVGQWKISNNYFISQNGEQYDFTDWQLVPKKMHDLLTRTNIALNAIHTNEDDAPHPLDVALDFYIDFWDIHPFHDGNGRVARILANIILISLGYPPFWVNARERDVYYSYLTNTAKSRERLLKEYMANLILRSQKMVLRVINGRPAESTDMLDKEIAQWKKQFEKKANYIAKSRTAVADVYHRSLKPLFTGLLEKVSQFDDLFVRKIVYNTLDAKESWSEGIKKFDDFFYELSKSIKEASPINMISLHTLELCVFFEGFKNNGMNTFNKTAKLYVHFEEFNYVIQDDATNNTDTYLSKKLYSEMLTRYEIKHIIKENAGRLFNSIKGSVQSEEVG</sequence>
<name>A0A552UVV8_9FLAO</name>
<feature type="binding site" evidence="2">
    <location>
        <begin position="232"/>
        <end position="233"/>
    </location>
    <ligand>
        <name>ATP</name>
        <dbReference type="ChEBI" id="CHEBI:30616"/>
    </ligand>
</feature>
<accession>A0A552UVV8</accession>
<evidence type="ECO:0000256" key="1">
    <source>
        <dbReference type="PIRSR" id="PIRSR640198-1"/>
    </source>
</evidence>
<dbReference type="InterPro" id="IPR036597">
    <property type="entry name" value="Fido-like_dom_sf"/>
</dbReference>
<evidence type="ECO:0000256" key="3">
    <source>
        <dbReference type="PIRSR" id="PIRSR640198-3"/>
    </source>
</evidence>
<dbReference type="PROSITE" id="PS51459">
    <property type="entry name" value="FIDO"/>
    <property type="match status" value="1"/>
</dbReference>
<feature type="site" description="Important for autoinhibition of adenylyltransferase activity" evidence="3">
    <location>
        <position position="53"/>
    </location>
</feature>
<evidence type="ECO:0000313" key="6">
    <source>
        <dbReference type="Proteomes" id="UP000320643"/>
    </source>
</evidence>
<dbReference type="PANTHER" id="PTHR13504:SF38">
    <property type="entry name" value="FIDO DOMAIN-CONTAINING PROTEIN"/>
    <property type="match status" value="1"/>
</dbReference>
<dbReference type="GO" id="GO:0005524">
    <property type="term" value="F:ATP binding"/>
    <property type="evidence" value="ECO:0007669"/>
    <property type="project" value="UniProtKB-KW"/>
</dbReference>